<keyword evidence="4" id="KW-1185">Reference proteome</keyword>
<comment type="caution">
    <text evidence="3">The sequence shown here is derived from an EMBL/GenBank/DDBJ whole genome shotgun (WGS) entry which is preliminary data.</text>
</comment>
<feature type="transmembrane region" description="Helical" evidence="2">
    <location>
        <begin position="6"/>
        <end position="24"/>
    </location>
</feature>
<evidence type="ECO:0000313" key="4">
    <source>
        <dbReference type="Proteomes" id="UP001432322"/>
    </source>
</evidence>
<accession>A0AAV5WRW8</accession>
<organism evidence="3 4">
    <name type="scientific">Pristionchus fissidentatus</name>
    <dbReference type="NCBI Taxonomy" id="1538716"/>
    <lineage>
        <taxon>Eukaryota</taxon>
        <taxon>Metazoa</taxon>
        <taxon>Ecdysozoa</taxon>
        <taxon>Nematoda</taxon>
        <taxon>Chromadorea</taxon>
        <taxon>Rhabditida</taxon>
        <taxon>Rhabditina</taxon>
        <taxon>Diplogasteromorpha</taxon>
        <taxon>Diplogasteroidea</taxon>
        <taxon>Neodiplogasteridae</taxon>
        <taxon>Pristionchus</taxon>
    </lineage>
</organism>
<keyword evidence="2" id="KW-1133">Transmembrane helix</keyword>
<sequence>LPLLMVPPLIAIIILASLAILVNCRGGGKGANKSTTGHQTGDTTKETNSVSQDGNESHSGKKTPAVSSSKVDLGVQPPSIPLSGGQPSSDEKMDSGKPPKKSDRKIPVSESANKKSVSSIKTQKTTQGTHTISVSNDLLIETLDPGPDSLASTMGDPKTHHTRSTVKRSKKKKPKVVKPVKMEKT</sequence>
<dbReference type="EMBL" id="BTSY01000006">
    <property type="protein sequence ID" value="GMT33355.1"/>
    <property type="molecule type" value="Genomic_DNA"/>
</dbReference>
<feature type="compositionally biased region" description="Polar residues" evidence="1">
    <location>
        <begin position="32"/>
        <end position="54"/>
    </location>
</feature>
<dbReference type="AlphaFoldDB" id="A0AAV5WRW8"/>
<feature type="non-terminal residue" evidence="3">
    <location>
        <position position="185"/>
    </location>
</feature>
<feature type="non-terminal residue" evidence="3">
    <location>
        <position position="1"/>
    </location>
</feature>
<proteinExistence type="predicted"/>
<keyword evidence="2" id="KW-0472">Membrane</keyword>
<protein>
    <submittedName>
        <fullName evidence="3">Uncharacterized protein</fullName>
    </submittedName>
</protein>
<evidence type="ECO:0000313" key="3">
    <source>
        <dbReference type="EMBL" id="GMT33355.1"/>
    </source>
</evidence>
<feature type="compositionally biased region" description="Polar residues" evidence="1">
    <location>
        <begin position="110"/>
        <end position="136"/>
    </location>
</feature>
<reference evidence="3" key="1">
    <citation type="submission" date="2023-10" db="EMBL/GenBank/DDBJ databases">
        <title>Genome assembly of Pristionchus species.</title>
        <authorList>
            <person name="Yoshida K."/>
            <person name="Sommer R.J."/>
        </authorList>
    </citation>
    <scope>NUCLEOTIDE SEQUENCE</scope>
    <source>
        <strain evidence="3">RS5133</strain>
    </source>
</reference>
<name>A0AAV5WRW8_9BILA</name>
<feature type="region of interest" description="Disordered" evidence="1">
    <location>
        <begin position="30"/>
        <end position="185"/>
    </location>
</feature>
<evidence type="ECO:0000256" key="1">
    <source>
        <dbReference type="SAM" id="MobiDB-lite"/>
    </source>
</evidence>
<feature type="compositionally biased region" description="Basic residues" evidence="1">
    <location>
        <begin position="160"/>
        <end position="178"/>
    </location>
</feature>
<dbReference type="Proteomes" id="UP001432322">
    <property type="component" value="Unassembled WGS sequence"/>
</dbReference>
<feature type="compositionally biased region" description="Basic and acidic residues" evidence="1">
    <location>
        <begin position="89"/>
        <end position="107"/>
    </location>
</feature>
<evidence type="ECO:0000256" key="2">
    <source>
        <dbReference type="SAM" id="Phobius"/>
    </source>
</evidence>
<gene>
    <name evidence="3" type="ORF">PFISCL1PPCAC_24652</name>
</gene>
<keyword evidence="2" id="KW-0812">Transmembrane</keyword>